<dbReference type="Pfam" id="PF13041">
    <property type="entry name" value="PPR_2"/>
    <property type="match status" value="1"/>
</dbReference>
<dbReference type="OrthoDB" id="411857at2759"/>
<evidence type="ECO:0000256" key="1">
    <source>
        <dbReference type="ARBA" id="ARBA00022737"/>
    </source>
</evidence>
<evidence type="ECO:0000256" key="3">
    <source>
        <dbReference type="SAM" id="MobiDB-lite"/>
    </source>
</evidence>
<accession>A0A0F0IN47</accession>
<dbReference type="STRING" id="1403190.A0A0F0IN47"/>
<feature type="repeat" description="PPR" evidence="2">
    <location>
        <begin position="960"/>
        <end position="994"/>
    </location>
</feature>
<organism evidence="5 6">
    <name type="scientific">Aspergillus parasiticus (strain ATCC 56775 / NRRL 5862 / SRRC 143 / SU-1)</name>
    <dbReference type="NCBI Taxonomy" id="1403190"/>
    <lineage>
        <taxon>Eukaryota</taxon>
        <taxon>Fungi</taxon>
        <taxon>Dikarya</taxon>
        <taxon>Ascomycota</taxon>
        <taxon>Pezizomycotina</taxon>
        <taxon>Eurotiomycetes</taxon>
        <taxon>Eurotiomycetidae</taxon>
        <taxon>Eurotiales</taxon>
        <taxon>Aspergillaceae</taxon>
        <taxon>Aspergillus</taxon>
        <taxon>Aspergillus subgen. Circumdati</taxon>
    </lineage>
</organism>
<evidence type="ECO:0000256" key="2">
    <source>
        <dbReference type="PROSITE-ProRule" id="PRU00708"/>
    </source>
</evidence>
<dbReference type="FunFam" id="1.25.40.10:FF:000768">
    <property type="entry name" value="Pentatricopeptide repeat protein"/>
    <property type="match status" value="1"/>
</dbReference>
<name>A0A0F0IN47_ASPPU</name>
<feature type="domain" description="Tetratricopeptide repeat" evidence="4">
    <location>
        <begin position="476"/>
        <end position="573"/>
    </location>
</feature>
<dbReference type="Proteomes" id="UP000033540">
    <property type="component" value="Unassembled WGS sequence"/>
</dbReference>
<dbReference type="EMBL" id="JZEE01000197">
    <property type="protein sequence ID" value="KJK67308.1"/>
    <property type="molecule type" value="Genomic_DNA"/>
</dbReference>
<dbReference type="PANTHER" id="PTHR47933">
    <property type="entry name" value="PENTATRICOPEPTIDE REPEAT-CONTAINING PROTEIN 1, MITOCHONDRIAL"/>
    <property type="match status" value="1"/>
</dbReference>
<feature type="compositionally biased region" description="Polar residues" evidence="3">
    <location>
        <begin position="129"/>
        <end position="142"/>
    </location>
</feature>
<evidence type="ECO:0000313" key="5">
    <source>
        <dbReference type="EMBL" id="KJK67308.1"/>
    </source>
</evidence>
<dbReference type="FunFam" id="1.25.40.10:FF:000266">
    <property type="entry name" value="Pentatricopeptide repeat domain-containing protein"/>
    <property type="match status" value="1"/>
</dbReference>
<sequence length="1263" mass="138796">MVFKPFTHLARQSFTKAFTHGYAQSVVAASQSSYASSATFNQLANQPAKVSRSALQNVFQPSSSSGAGAKASQGGSGSGDLGLAAYYAAWQHAQQTGDDSDWKQFQVKRKLGWKPSTPEEAAKSKEDSVNSPHITKASANADVSAQVEEAVAREIQIQEEQAQAEEASEGKDDSATEAFPDLPADVAAIADVSTEQARIASDQIVQLALTKKYAEIPSAFEALLRDGLTPTVGAYNALLESAVRLHGDTAQAIQKALDVYSDMLRRRVIPDEQTYRTLVQLFVERAHDALKSQKSLEQDRIRYGGMEEPGKFMLHSSELEQAILDEDHSLGIAIKLFNTATTRHPDLVFPLDTYSRLIIACAREGQVENMIRIYAHMETHKVTPHASIFPSMIDAFASTGDLKSAVECYNEYKALAISDDNGTFSIVQRLDGQVYAALVKAYLSCGKEKEALRFLERIRASFDEVTENKETRKDAVETVIVRDGLVSHSLKSGEHDKALSQAKTRLRDGALDHAMAEICIAAADAGNLKTASEAYDCLPTDTAKRHGPAISMLALYVRQGNVSAARPLWVMLSTVGQTTPDMVQPTAMYSVALLKSGQIEEALVEARNMFGRVRNASIDNPYLLNSVREQINESLHLIGRVLIQTAAVLSPQTVMTLLWSMVENGGLVSPVADHAVASLGPIAIQQLNPRDLTLALQVQAGMLVNSSASLDVAHPIRFSHMLDIALATGLQMDPYTTRVVDQAVGKLFNSRPDMVKRWHDHLGLTSSPSSFLSDRHTPVSEMSTMTSAPSEDSFDPYAYATDFKGSAMIAEQLESTSGRPDSHLNDALTRLRNMRRSGRHPRYITYAKLITAAAKCHRNDLVHEILSMARRDVPLLHQYHAVKYGWVSILDAMVASCLTLNDRSLASKYHQELSELGSAPSANTFGLYITTLKESTKTFDEATEALKIFHRAVAEGVEPTSFLYNALIGKLGKARRIDDCLLYFAEMRAQGVRPTSVTYGTIVNALCRVSDERFAEEMFEEMESMPNYKPRPAPYNSMIQYFLNTKRDRSKVLAYYERMLSRSIQPTMHTYKLLIDAYASLEPVDMKAAEKVLETIKAAGQQPEAVHYASLIHAHGCVMHDMKAAQDVFNSVVSNSKVRLQPCLYQALLEAMVANHQVAQTEDIVKDMVQRRVDMTAYIANTLIQGWATEGNVSKAKAIYDSIGVDKREPSTYEAMTRAFLMANERENASRIVQEMLSRGYPTAVASKIVDLVGGGAAVAAAL</sequence>
<dbReference type="Pfam" id="PF24603">
    <property type="entry name" value="TPR_30"/>
    <property type="match status" value="1"/>
</dbReference>
<feature type="region of interest" description="Disordered" evidence="3">
    <location>
        <begin position="111"/>
        <end position="142"/>
    </location>
</feature>
<dbReference type="Gene3D" id="1.25.40.10">
    <property type="entry name" value="Tetratricopeptide repeat domain"/>
    <property type="match status" value="4"/>
</dbReference>
<feature type="repeat" description="PPR" evidence="2">
    <location>
        <begin position="350"/>
        <end position="384"/>
    </location>
</feature>
<dbReference type="AlphaFoldDB" id="A0A0F0IN47"/>
<dbReference type="PROSITE" id="PS51375">
    <property type="entry name" value="PPR"/>
    <property type="match status" value="3"/>
</dbReference>
<dbReference type="Pfam" id="PF01535">
    <property type="entry name" value="PPR"/>
    <property type="match status" value="2"/>
</dbReference>
<proteinExistence type="predicted"/>
<gene>
    <name evidence="5" type="ORF">P875_00117269</name>
</gene>
<evidence type="ECO:0000259" key="4">
    <source>
        <dbReference type="Pfam" id="PF24603"/>
    </source>
</evidence>
<dbReference type="InterPro" id="IPR057585">
    <property type="entry name" value="TPR_dom_fungi"/>
</dbReference>
<dbReference type="InterPro" id="IPR002885">
    <property type="entry name" value="PPR_rpt"/>
</dbReference>
<feature type="repeat" description="PPR" evidence="2">
    <location>
        <begin position="995"/>
        <end position="1025"/>
    </location>
</feature>
<dbReference type="InterPro" id="IPR051240">
    <property type="entry name" value="Mito_RNA-Proc/Resp"/>
</dbReference>
<reference evidence="5 6" key="1">
    <citation type="submission" date="2015-02" db="EMBL/GenBank/DDBJ databases">
        <title>Draft genome sequence of Aspergillus parasiticus SU-1.</title>
        <authorList>
            <person name="Yu J."/>
            <person name="Fedorova N."/>
            <person name="Yin Y."/>
            <person name="Losada L."/>
            <person name="Zafar N."/>
            <person name="Taujale R."/>
            <person name="Ehrlich K.C."/>
            <person name="Bhatnagar D."/>
            <person name="Cleveland T.E."/>
            <person name="Bennett J.W."/>
            <person name="Nierman W.C."/>
        </authorList>
    </citation>
    <scope>NUCLEOTIDE SEQUENCE [LARGE SCALE GENOMIC DNA]</scope>
    <source>
        <strain evidence="6">ATCC 56775 / NRRL 5862 / SRRC 143 / SU-1</strain>
    </source>
</reference>
<keyword evidence="1" id="KW-0677">Repeat</keyword>
<dbReference type="GO" id="GO:0003729">
    <property type="term" value="F:mRNA binding"/>
    <property type="evidence" value="ECO:0007669"/>
    <property type="project" value="TreeGrafter"/>
</dbReference>
<dbReference type="InterPro" id="IPR011990">
    <property type="entry name" value="TPR-like_helical_dom_sf"/>
</dbReference>
<dbReference type="NCBIfam" id="TIGR00756">
    <property type="entry name" value="PPR"/>
    <property type="match status" value="2"/>
</dbReference>
<protein>
    <submittedName>
        <fullName evidence="5">PPR repeat family protein</fullName>
    </submittedName>
</protein>
<dbReference type="PANTHER" id="PTHR47933:SF40">
    <property type="entry name" value="PENTATRICOPEPTIDE REPEAT-CONTAINING PROTEIN 1, MITOCHONDRIAL-RELATED"/>
    <property type="match status" value="1"/>
</dbReference>
<evidence type="ECO:0000313" key="6">
    <source>
        <dbReference type="Proteomes" id="UP000033540"/>
    </source>
</evidence>
<comment type="caution">
    <text evidence="5">The sequence shown here is derived from an EMBL/GenBank/DDBJ whole genome shotgun (WGS) entry which is preliminary data.</text>
</comment>